<proteinExistence type="inferred from homology"/>
<feature type="domain" description="ABC transmembrane type-1" evidence="8">
    <location>
        <begin position="76"/>
        <end position="276"/>
    </location>
</feature>
<dbReference type="Pfam" id="PF00528">
    <property type="entry name" value="BPD_transp_1"/>
    <property type="match status" value="1"/>
</dbReference>
<dbReference type="PROSITE" id="PS50928">
    <property type="entry name" value="ABC_TM1"/>
    <property type="match status" value="1"/>
</dbReference>
<evidence type="ECO:0000313" key="10">
    <source>
        <dbReference type="Proteomes" id="UP000276128"/>
    </source>
</evidence>
<gene>
    <name evidence="9" type="ORF">EJQ19_05040</name>
</gene>
<feature type="transmembrane region" description="Helical" evidence="7">
    <location>
        <begin position="80"/>
        <end position="101"/>
    </location>
</feature>
<dbReference type="SUPFAM" id="SSF161098">
    <property type="entry name" value="MetI-like"/>
    <property type="match status" value="1"/>
</dbReference>
<dbReference type="GO" id="GO:0055085">
    <property type="term" value="P:transmembrane transport"/>
    <property type="evidence" value="ECO:0007669"/>
    <property type="project" value="InterPro"/>
</dbReference>
<accession>A0A3S0CCD0</accession>
<organism evidence="9 10">
    <name type="scientific">Paenibacillus whitsoniae</name>
    <dbReference type="NCBI Taxonomy" id="2496558"/>
    <lineage>
        <taxon>Bacteria</taxon>
        <taxon>Bacillati</taxon>
        <taxon>Bacillota</taxon>
        <taxon>Bacilli</taxon>
        <taxon>Bacillales</taxon>
        <taxon>Paenibacillaceae</taxon>
        <taxon>Paenibacillus</taxon>
    </lineage>
</organism>
<comment type="subcellular location">
    <subcellularLocation>
        <location evidence="1 7">Cell membrane</location>
        <topology evidence="1 7">Multi-pass membrane protein</topology>
    </subcellularLocation>
</comment>
<feature type="transmembrane region" description="Helical" evidence="7">
    <location>
        <begin position="259"/>
        <end position="278"/>
    </location>
</feature>
<comment type="caution">
    <text evidence="9">The sequence shown here is derived from an EMBL/GenBank/DDBJ whole genome shotgun (WGS) entry which is preliminary data.</text>
</comment>
<keyword evidence="10" id="KW-1185">Reference proteome</keyword>
<evidence type="ECO:0000256" key="5">
    <source>
        <dbReference type="ARBA" id="ARBA00022989"/>
    </source>
</evidence>
<evidence type="ECO:0000256" key="7">
    <source>
        <dbReference type="RuleBase" id="RU363032"/>
    </source>
</evidence>
<dbReference type="CDD" id="cd06261">
    <property type="entry name" value="TM_PBP2"/>
    <property type="match status" value="1"/>
</dbReference>
<dbReference type="InterPro" id="IPR035906">
    <property type="entry name" value="MetI-like_sf"/>
</dbReference>
<evidence type="ECO:0000256" key="4">
    <source>
        <dbReference type="ARBA" id="ARBA00022692"/>
    </source>
</evidence>
<dbReference type="InterPro" id="IPR000515">
    <property type="entry name" value="MetI-like"/>
</dbReference>
<dbReference type="AlphaFoldDB" id="A0A3S0CCD0"/>
<dbReference type="EMBL" id="RXHU01000015">
    <property type="protein sequence ID" value="RTE10641.1"/>
    <property type="molecule type" value="Genomic_DNA"/>
</dbReference>
<keyword evidence="3" id="KW-1003">Cell membrane</keyword>
<comment type="similarity">
    <text evidence="7">Belongs to the binding-protein-dependent transport system permease family.</text>
</comment>
<feature type="transmembrane region" description="Helical" evidence="7">
    <location>
        <begin position="143"/>
        <end position="163"/>
    </location>
</feature>
<dbReference type="PANTHER" id="PTHR43744">
    <property type="entry name" value="ABC TRANSPORTER PERMEASE PROTEIN MG189-RELATED-RELATED"/>
    <property type="match status" value="1"/>
</dbReference>
<evidence type="ECO:0000256" key="6">
    <source>
        <dbReference type="ARBA" id="ARBA00023136"/>
    </source>
</evidence>
<dbReference type="OrthoDB" id="9810086at2"/>
<evidence type="ECO:0000256" key="2">
    <source>
        <dbReference type="ARBA" id="ARBA00022448"/>
    </source>
</evidence>
<protein>
    <submittedName>
        <fullName evidence="9">Carbohydrate ABC transporter permease</fullName>
    </submittedName>
</protein>
<evidence type="ECO:0000313" key="9">
    <source>
        <dbReference type="EMBL" id="RTE10641.1"/>
    </source>
</evidence>
<dbReference type="RefSeq" id="WP_126140104.1">
    <property type="nucleotide sequence ID" value="NZ_RXHU01000015.1"/>
</dbReference>
<dbReference type="GO" id="GO:0005886">
    <property type="term" value="C:plasma membrane"/>
    <property type="evidence" value="ECO:0007669"/>
    <property type="project" value="UniProtKB-SubCell"/>
</dbReference>
<name>A0A3S0CCD0_9BACL</name>
<dbReference type="PANTHER" id="PTHR43744:SF9">
    <property type="entry name" value="POLYGALACTURONAN_RHAMNOGALACTURONAN TRANSPORT SYSTEM PERMEASE PROTEIN YTCP"/>
    <property type="match status" value="1"/>
</dbReference>
<feature type="transmembrane region" description="Helical" evidence="7">
    <location>
        <begin position="12"/>
        <end position="36"/>
    </location>
</feature>
<reference evidence="9 10" key="1">
    <citation type="submission" date="2018-12" db="EMBL/GenBank/DDBJ databases">
        <title>Bacillus ochoae sp. nov., Paenibacillus whitsoniae sp. nov., Paenibacillus spiritus sp. nov. Isolated from the Mars Exploration Rover during spacecraft assembly.</title>
        <authorList>
            <person name="Seuylemezian A."/>
            <person name="Vaishampayan P."/>
        </authorList>
    </citation>
    <scope>NUCLEOTIDE SEQUENCE [LARGE SCALE GENOMIC DNA]</scope>
    <source>
        <strain evidence="9 10">MER 54</strain>
    </source>
</reference>
<keyword evidence="4 7" id="KW-0812">Transmembrane</keyword>
<keyword evidence="2 7" id="KW-0813">Transport</keyword>
<sequence>MVVKKTAGDYIFDSVNVILLAALAVITAYPFVYVIFASLSNADELTAHSGLLLKPLGFSLNAYKAVLNNPIIYTGYMNTLFIVVVGTVYNIMMTSMGAFVLSRKDFFWRKPMTIMIVFTMFFGGGLIPNFLLVKNLGLMDTLWALIIPGAIGTWNLIIMRTAFQGIPESLIESAHIDGAHDFTILFRIILPLALPTIAVMVLYYGVGHWNAWFGAMIYLRNRDLWPLQLALREILISNSTDEMMSGTVAQDRQSIGETIKYATIMVATLPILAAYPFLQKYFVKGVMVGALKG</sequence>
<keyword evidence="5 7" id="KW-1133">Transmembrane helix</keyword>
<feature type="transmembrane region" description="Helical" evidence="7">
    <location>
        <begin position="113"/>
        <end position="131"/>
    </location>
</feature>
<evidence type="ECO:0000259" key="8">
    <source>
        <dbReference type="PROSITE" id="PS50928"/>
    </source>
</evidence>
<dbReference type="Gene3D" id="1.10.3720.10">
    <property type="entry name" value="MetI-like"/>
    <property type="match status" value="1"/>
</dbReference>
<keyword evidence="6 7" id="KW-0472">Membrane</keyword>
<dbReference type="Proteomes" id="UP000276128">
    <property type="component" value="Unassembled WGS sequence"/>
</dbReference>
<evidence type="ECO:0000256" key="3">
    <source>
        <dbReference type="ARBA" id="ARBA00022475"/>
    </source>
</evidence>
<feature type="transmembrane region" description="Helical" evidence="7">
    <location>
        <begin position="184"/>
        <end position="206"/>
    </location>
</feature>
<evidence type="ECO:0000256" key="1">
    <source>
        <dbReference type="ARBA" id="ARBA00004651"/>
    </source>
</evidence>